<dbReference type="AlphaFoldDB" id="A0A841Z295"/>
<reference evidence="1 2" key="1">
    <citation type="submission" date="2020-03" db="EMBL/GenBank/DDBJ databases">
        <title>Soil Listeria distribution.</title>
        <authorList>
            <person name="Liao J."/>
            <person name="Wiedmann M."/>
        </authorList>
    </citation>
    <scope>NUCLEOTIDE SEQUENCE [LARGE SCALE GENOMIC DNA]</scope>
    <source>
        <strain evidence="1 2">FSL L7-1523</strain>
    </source>
</reference>
<name>A0A841Z295_9LIST</name>
<comment type="caution">
    <text evidence="1">The sequence shown here is derived from an EMBL/GenBank/DDBJ whole genome shotgun (WGS) entry which is preliminary data.</text>
</comment>
<organism evidence="1 2">
    <name type="scientific">Listeria weihenstephanensis</name>
    <dbReference type="NCBI Taxonomy" id="1006155"/>
    <lineage>
        <taxon>Bacteria</taxon>
        <taxon>Bacillati</taxon>
        <taxon>Bacillota</taxon>
        <taxon>Bacilli</taxon>
        <taxon>Bacillales</taxon>
        <taxon>Listeriaceae</taxon>
        <taxon>Listeria</taxon>
    </lineage>
</organism>
<dbReference type="Proteomes" id="UP000564536">
    <property type="component" value="Unassembled WGS sequence"/>
</dbReference>
<dbReference type="RefSeq" id="WP_185423850.1">
    <property type="nucleotide sequence ID" value="NZ_JAARRL010000001.1"/>
</dbReference>
<sequence>MTQNLKPALYVDQKKCKGTKMIKAEERFFQARLLLLFCILKIQDIPALAFFSQK</sequence>
<evidence type="ECO:0000313" key="2">
    <source>
        <dbReference type="Proteomes" id="UP000564536"/>
    </source>
</evidence>
<evidence type="ECO:0000313" key="1">
    <source>
        <dbReference type="EMBL" id="MBC1499059.1"/>
    </source>
</evidence>
<protein>
    <submittedName>
        <fullName evidence="1">Uncharacterized protein</fullName>
    </submittedName>
</protein>
<proteinExistence type="predicted"/>
<accession>A0A841Z295</accession>
<gene>
    <name evidence="1" type="ORF">HB943_00495</name>
</gene>
<dbReference type="EMBL" id="JAARRL010000001">
    <property type="protein sequence ID" value="MBC1499059.1"/>
    <property type="molecule type" value="Genomic_DNA"/>
</dbReference>